<evidence type="ECO:0000259" key="2">
    <source>
        <dbReference type="Pfam" id="PF03061"/>
    </source>
</evidence>
<organism evidence="3 4">
    <name type="scientific">Trujillonella endophytica</name>
    <dbReference type="NCBI Taxonomy" id="673521"/>
    <lineage>
        <taxon>Bacteria</taxon>
        <taxon>Bacillati</taxon>
        <taxon>Actinomycetota</taxon>
        <taxon>Actinomycetes</taxon>
        <taxon>Geodermatophilales</taxon>
        <taxon>Geodermatophilaceae</taxon>
        <taxon>Trujillonella</taxon>
    </lineage>
</organism>
<dbReference type="Pfam" id="PF03061">
    <property type="entry name" value="4HBT"/>
    <property type="match status" value="1"/>
</dbReference>
<protein>
    <submittedName>
        <fullName evidence="3">Thioesterase superfamily protein</fullName>
    </submittedName>
</protein>
<sequence length="243" mass="25143">MSTHPEEPPYDAELMAAVTDLGEALRGLVDASVRTDVPAADLRAAAAGARELTERLAASRRPAGHLSPLDDVLAFRQVFNMVSGVGSALAPPVVLRVVDGGVIAETVFGLAYEGPPGYLHGGMSGLVMDQVLGGAAIHAGLWGMTARLELDYRGPVPLDTPVVLAARVGESAGRKTIVTGSIALAATPDRPLVEARGVFVTPRTETVDSYFAGVTDGSGRHTQPGRKPVQIRPTDATAPVVAP</sequence>
<dbReference type="PANTHER" id="PTHR47260:SF1">
    <property type="entry name" value="UPF0644 PROTEIN PB2B4.06"/>
    <property type="match status" value="1"/>
</dbReference>
<dbReference type="InterPro" id="IPR052061">
    <property type="entry name" value="PTE-AB_protein"/>
</dbReference>
<dbReference type="RefSeq" id="WP_244524845.1">
    <property type="nucleotide sequence ID" value="NZ_FOEE01000020.1"/>
</dbReference>
<name>A0A1H8WHH2_9ACTN</name>
<evidence type="ECO:0000313" key="4">
    <source>
        <dbReference type="Proteomes" id="UP000198960"/>
    </source>
</evidence>
<dbReference type="Proteomes" id="UP000198960">
    <property type="component" value="Unassembled WGS sequence"/>
</dbReference>
<feature type="region of interest" description="Disordered" evidence="1">
    <location>
        <begin position="212"/>
        <end position="243"/>
    </location>
</feature>
<dbReference type="Gene3D" id="3.10.129.10">
    <property type="entry name" value="Hotdog Thioesterase"/>
    <property type="match status" value="1"/>
</dbReference>
<dbReference type="STRING" id="673521.SAMN05660991_04368"/>
<gene>
    <name evidence="3" type="ORF">SAMN05660991_04368</name>
</gene>
<dbReference type="InterPro" id="IPR029069">
    <property type="entry name" value="HotDog_dom_sf"/>
</dbReference>
<evidence type="ECO:0000313" key="3">
    <source>
        <dbReference type="EMBL" id="SEP26548.1"/>
    </source>
</evidence>
<reference evidence="4" key="1">
    <citation type="submission" date="2016-10" db="EMBL/GenBank/DDBJ databases">
        <authorList>
            <person name="Varghese N."/>
            <person name="Submissions S."/>
        </authorList>
    </citation>
    <scope>NUCLEOTIDE SEQUENCE [LARGE SCALE GENOMIC DNA]</scope>
    <source>
        <strain evidence="4">DSM 45413</strain>
    </source>
</reference>
<proteinExistence type="predicted"/>
<dbReference type="AlphaFoldDB" id="A0A1H8WHH2"/>
<keyword evidence="4" id="KW-1185">Reference proteome</keyword>
<dbReference type="EMBL" id="FOEE01000020">
    <property type="protein sequence ID" value="SEP26548.1"/>
    <property type="molecule type" value="Genomic_DNA"/>
</dbReference>
<dbReference type="SUPFAM" id="SSF54637">
    <property type="entry name" value="Thioesterase/thiol ester dehydrase-isomerase"/>
    <property type="match status" value="1"/>
</dbReference>
<dbReference type="CDD" id="cd03443">
    <property type="entry name" value="PaaI_thioesterase"/>
    <property type="match status" value="1"/>
</dbReference>
<accession>A0A1H8WHH2</accession>
<evidence type="ECO:0000256" key="1">
    <source>
        <dbReference type="SAM" id="MobiDB-lite"/>
    </source>
</evidence>
<dbReference type="InterPro" id="IPR006683">
    <property type="entry name" value="Thioestr_dom"/>
</dbReference>
<feature type="domain" description="Thioesterase" evidence="2">
    <location>
        <begin position="117"/>
        <end position="178"/>
    </location>
</feature>
<dbReference type="PANTHER" id="PTHR47260">
    <property type="entry name" value="UPF0644 PROTEIN PB2B4.06"/>
    <property type="match status" value="1"/>
</dbReference>